<dbReference type="EMBL" id="JAVRRG010000038">
    <property type="protein sequence ID" value="KAK5093916.1"/>
    <property type="molecule type" value="Genomic_DNA"/>
</dbReference>
<dbReference type="SMART" id="SM00175">
    <property type="entry name" value="RAB"/>
    <property type="match status" value="1"/>
</dbReference>
<dbReference type="PROSITE" id="PS51420">
    <property type="entry name" value="RHO"/>
    <property type="match status" value="1"/>
</dbReference>
<dbReference type="Proteomes" id="UP001345013">
    <property type="component" value="Unassembled WGS sequence"/>
</dbReference>
<dbReference type="SMART" id="SM00174">
    <property type="entry name" value="RHO"/>
    <property type="match status" value="1"/>
</dbReference>
<evidence type="ECO:0000256" key="2">
    <source>
        <dbReference type="ARBA" id="ARBA00023134"/>
    </source>
</evidence>
<keyword evidence="1" id="KW-0547">Nucleotide-binding</keyword>
<gene>
    <name evidence="4" type="ORF">LTR24_003920</name>
</gene>
<dbReference type="Pfam" id="PF00071">
    <property type="entry name" value="Ras"/>
    <property type="match status" value="1"/>
</dbReference>
<feature type="compositionally biased region" description="Basic and acidic residues" evidence="3">
    <location>
        <begin position="334"/>
        <end position="353"/>
    </location>
</feature>
<dbReference type="Gene3D" id="3.40.50.300">
    <property type="entry name" value="P-loop containing nucleotide triphosphate hydrolases"/>
    <property type="match status" value="1"/>
</dbReference>
<dbReference type="PRINTS" id="PR00449">
    <property type="entry name" value="RASTRNSFRMNG"/>
</dbReference>
<evidence type="ECO:0000256" key="1">
    <source>
        <dbReference type="ARBA" id="ARBA00022741"/>
    </source>
</evidence>
<dbReference type="InterPro" id="IPR005225">
    <property type="entry name" value="Small_GTP-bd"/>
</dbReference>
<evidence type="ECO:0000256" key="3">
    <source>
        <dbReference type="SAM" id="MobiDB-lite"/>
    </source>
</evidence>
<keyword evidence="2" id="KW-0342">GTP-binding</keyword>
<keyword evidence="5" id="KW-1185">Reference proteome</keyword>
<reference evidence="4 5" key="1">
    <citation type="submission" date="2023-08" db="EMBL/GenBank/DDBJ databases">
        <title>Black Yeasts Isolated from many extreme environments.</title>
        <authorList>
            <person name="Coleine C."/>
            <person name="Stajich J.E."/>
            <person name="Selbmann L."/>
        </authorList>
    </citation>
    <scope>NUCLEOTIDE SEQUENCE [LARGE SCALE GENOMIC DNA]</scope>
    <source>
        <strain evidence="4 5">CCFEE 5885</strain>
    </source>
</reference>
<dbReference type="InterPro" id="IPR027417">
    <property type="entry name" value="P-loop_NTPase"/>
</dbReference>
<protein>
    <submittedName>
        <fullName evidence="4">Uncharacterized protein</fullName>
    </submittedName>
</protein>
<feature type="region of interest" description="Disordered" evidence="3">
    <location>
        <begin position="331"/>
        <end position="359"/>
    </location>
</feature>
<evidence type="ECO:0000313" key="4">
    <source>
        <dbReference type="EMBL" id="KAK5093916.1"/>
    </source>
</evidence>
<dbReference type="SUPFAM" id="SSF52540">
    <property type="entry name" value="P-loop containing nucleoside triphosphate hydrolases"/>
    <property type="match status" value="1"/>
</dbReference>
<proteinExistence type="predicted"/>
<evidence type="ECO:0000313" key="5">
    <source>
        <dbReference type="Proteomes" id="UP001345013"/>
    </source>
</evidence>
<accession>A0ABR0KDG8</accession>
<dbReference type="NCBIfam" id="TIGR00231">
    <property type="entry name" value="small_GTP"/>
    <property type="match status" value="1"/>
</dbReference>
<dbReference type="SMART" id="SM00173">
    <property type="entry name" value="RAS"/>
    <property type="match status" value="1"/>
</dbReference>
<dbReference type="CDD" id="cd00154">
    <property type="entry name" value="Rab"/>
    <property type="match status" value="1"/>
</dbReference>
<dbReference type="PROSITE" id="PS51417">
    <property type="entry name" value="ARF"/>
    <property type="match status" value="1"/>
</dbReference>
<comment type="caution">
    <text evidence="4">The sequence shown here is derived from an EMBL/GenBank/DDBJ whole genome shotgun (WGS) entry which is preliminary data.</text>
</comment>
<organism evidence="4 5">
    <name type="scientific">Lithohypha guttulata</name>
    <dbReference type="NCBI Taxonomy" id="1690604"/>
    <lineage>
        <taxon>Eukaryota</taxon>
        <taxon>Fungi</taxon>
        <taxon>Dikarya</taxon>
        <taxon>Ascomycota</taxon>
        <taxon>Pezizomycotina</taxon>
        <taxon>Eurotiomycetes</taxon>
        <taxon>Chaetothyriomycetidae</taxon>
        <taxon>Chaetothyriales</taxon>
        <taxon>Trichomeriaceae</taxon>
        <taxon>Lithohypha</taxon>
    </lineage>
</organism>
<dbReference type="InterPro" id="IPR001806">
    <property type="entry name" value="Small_GTPase"/>
</dbReference>
<name>A0ABR0KDG8_9EURO</name>
<sequence>MPRQAPLPAITTTLTTAVTSSRNAPVQTPAPAQFNSHPSALEAKIVILGAQGVGKTSLVTRFIDPSAPISVQSTVGASFLTKRIHDPDSNTTVRLQIWDTAGQERFKSISRLYYRGAHAGILCYDVTSERSWEEMKEWLEEMRSNCESNFNESKPGTGMILHVVGTKIDLVADDLSRRQVPFERTIAYVAEHLAGVNLATSTSSTPPLAMRAGAGNLSSTIVMQSPDSKRSSGFWTQDLGWDSCHEVSAHDNDGIEEVFRVIAKKLIDQRHKREEYEQAQSWGSLGADSGDYFSHKGPRSANDGSTGSFRLGHGHRKSWLGLPGVTAGLSAYGDGERNEVGDGFTKDPEEARRRGPVVHGGMKTMGVTMVILTAFV</sequence>
<dbReference type="PROSITE" id="PS51419">
    <property type="entry name" value="RAB"/>
    <property type="match status" value="1"/>
</dbReference>
<dbReference type="PANTHER" id="PTHR24073">
    <property type="entry name" value="DRAB5-RELATED"/>
    <property type="match status" value="1"/>
</dbReference>
<dbReference type="PROSITE" id="PS51421">
    <property type="entry name" value="RAS"/>
    <property type="match status" value="1"/>
</dbReference>